<evidence type="ECO:0000256" key="8">
    <source>
        <dbReference type="SAM" id="Coils"/>
    </source>
</evidence>
<feature type="transmembrane region" description="Helical" evidence="9">
    <location>
        <begin position="86"/>
        <end position="104"/>
    </location>
</feature>
<keyword evidence="8" id="KW-0175">Coiled coil</keyword>
<dbReference type="GO" id="GO:0005886">
    <property type="term" value="C:plasma membrane"/>
    <property type="evidence" value="ECO:0007669"/>
    <property type="project" value="UniProtKB-SubCell"/>
</dbReference>
<evidence type="ECO:0000313" key="12">
    <source>
        <dbReference type="EMBL" id="MBK8525307.1"/>
    </source>
</evidence>
<evidence type="ECO:0000256" key="3">
    <source>
        <dbReference type="ARBA" id="ARBA00022475"/>
    </source>
</evidence>
<evidence type="ECO:0000256" key="5">
    <source>
        <dbReference type="ARBA" id="ARBA00022692"/>
    </source>
</evidence>
<dbReference type="GO" id="GO:0043022">
    <property type="term" value="F:ribosome binding"/>
    <property type="evidence" value="ECO:0007669"/>
    <property type="project" value="InterPro"/>
</dbReference>
<dbReference type="InterPro" id="IPR043605">
    <property type="entry name" value="DUF883_C"/>
</dbReference>
<name>A0A9D7K640_9PROT</name>
<dbReference type="EMBL" id="JADJUC010000028">
    <property type="protein sequence ID" value="MBK8525307.1"/>
    <property type="molecule type" value="Genomic_DNA"/>
</dbReference>
<comment type="caution">
    <text evidence="12">The sequence shown here is derived from an EMBL/GenBank/DDBJ whole genome shotgun (WGS) entry which is preliminary data.</text>
</comment>
<evidence type="ECO:0000256" key="1">
    <source>
        <dbReference type="ARBA" id="ARBA00004377"/>
    </source>
</evidence>
<evidence type="ECO:0000259" key="10">
    <source>
        <dbReference type="Pfam" id="PF05957"/>
    </source>
</evidence>
<comment type="subcellular location">
    <subcellularLocation>
        <location evidence="1">Cell inner membrane</location>
        <topology evidence="1">Single-pass membrane protein</topology>
    </subcellularLocation>
</comment>
<comment type="similarity">
    <text evidence="2">Belongs to the ElaB/YgaM/YqjD family.</text>
</comment>
<feature type="domain" description="DUF883" evidence="11">
    <location>
        <begin position="77"/>
        <end position="106"/>
    </location>
</feature>
<dbReference type="InterPro" id="IPR010279">
    <property type="entry name" value="YqjD/ElaB"/>
</dbReference>
<gene>
    <name evidence="12" type="ORF">IPL58_15475</name>
</gene>
<dbReference type="InterPro" id="IPR043604">
    <property type="entry name" value="DUF883_N"/>
</dbReference>
<evidence type="ECO:0000256" key="2">
    <source>
        <dbReference type="ARBA" id="ARBA00010423"/>
    </source>
</evidence>
<organism evidence="12 13">
    <name type="scientific">Candidatus Proximibacter danicus</name>
    <dbReference type="NCBI Taxonomy" id="2954365"/>
    <lineage>
        <taxon>Bacteria</taxon>
        <taxon>Pseudomonadati</taxon>
        <taxon>Pseudomonadota</taxon>
        <taxon>Betaproteobacteria</taxon>
        <taxon>Candidatus Proximibacter</taxon>
    </lineage>
</organism>
<feature type="coiled-coil region" evidence="8">
    <location>
        <begin position="45"/>
        <end position="79"/>
    </location>
</feature>
<dbReference type="Proteomes" id="UP000886689">
    <property type="component" value="Unassembled WGS sequence"/>
</dbReference>
<evidence type="ECO:0000256" key="9">
    <source>
        <dbReference type="SAM" id="Phobius"/>
    </source>
</evidence>
<reference evidence="12" key="1">
    <citation type="submission" date="2020-10" db="EMBL/GenBank/DDBJ databases">
        <title>Connecting structure to function with the recovery of over 1000 high-quality activated sludge metagenome-assembled genomes encoding full-length rRNA genes using long-read sequencing.</title>
        <authorList>
            <person name="Singleton C.M."/>
            <person name="Petriglieri F."/>
            <person name="Kristensen J.M."/>
            <person name="Kirkegaard R.H."/>
            <person name="Michaelsen T.Y."/>
            <person name="Andersen M.H."/>
            <person name="Karst S.M."/>
            <person name="Dueholm M.S."/>
            <person name="Nielsen P.H."/>
            <person name="Albertsen M."/>
        </authorList>
    </citation>
    <scope>NUCLEOTIDE SEQUENCE</scope>
    <source>
        <strain evidence="12">Hirt_18-Q3-R61-65_BATAC.395</strain>
    </source>
</reference>
<dbReference type="Pfam" id="PF19029">
    <property type="entry name" value="DUF883_C"/>
    <property type="match status" value="1"/>
</dbReference>
<evidence type="ECO:0000256" key="6">
    <source>
        <dbReference type="ARBA" id="ARBA00022989"/>
    </source>
</evidence>
<proteinExistence type="inferred from homology"/>
<keyword evidence="4" id="KW-0997">Cell inner membrane</keyword>
<evidence type="ECO:0000256" key="4">
    <source>
        <dbReference type="ARBA" id="ARBA00022519"/>
    </source>
</evidence>
<accession>A0A9D7K640</accession>
<keyword evidence="3" id="KW-1003">Cell membrane</keyword>
<protein>
    <submittedName>
        <fullName evidence="12">DUF883 family protein</fullName>
    </submittedName>
</protein>
<dbReference type="PANTHER" id="PTHR35893:SF3">
    <property type="entry name" value="INNER MEMBRANE PROTEIN"/>
    <property type="match status" value="1"/>
</dbReference>
<dbReference type="AlphaFoldDB" id="A0A9D7K640"/>
<evidence type="ECO:0000256" key="7">
    <source>
        <dbReference type="ARBA" id="ARBA00023136"/>
    </source>
</evidence>
<sequence length="106" mass="11397">MADNTDFANASKDKLVSDMKIVIADAEEILRVTASQAGEKAVELRARIQDRLRDAKVRLQDAEAALVDKTKAAARATDDFVHENPWQAVGVAAALGLALGVLIGRR</sequence>
<keyword evidence="7 9" id="KW-0472">Membrane</keyword>
<evidence type="ECO:0000313" key="13">
    <source>
        <dbReference type="Proteomes" id="UP000886689"/>
    </source>
</evidence>
<dbReference type="PANTHER" id="PTHR35893">
    <property type="entry name" value="INNER MEMBRANE PROTEIN-RELATED"/>
    <property type="match status" value="1"/>
</dbReference>
<feature type="domain" description="DUF883" evidence="10">
    <location>
        <begin position="13"/>
        <end position="63"/>
    </location>
</feature>
<evidence type="ECO:0000259" key="11">
    <source>
        <dbReference type="Pfam" id="PF19029"/>
    </source>
</evidence>
<dbReference type="Pfam" id="PF05957">
    <property type="entry name" value="DUF883"/>
    <property type="match status" value="1"/>
</dbReference>
<keyword evidence="5 9" id="KW-0812">Transmembrane</keyword>
<keyword evidence="6 9" id="KW-1133">Transmembrane helix</keyword>